<feature type="domain" description="Core-binding (CB)" evidence="7">
    <location>
        <begin position="79"/>
        <end position="158"/>
    </location>
</feature>
<sequence>MPRAAQSSTGVIVRDAHLQIDLRRHGFGKERLDMPPTPSNIKYAEKLRNEILGKIERGTFALADYFPDSPRCKTDAPSTTWGQLATEWLKIKKPAVQHSTMHHYQQTLGSLHFDEVRGKHMADFDYRMLMGLLAKLPENPKTFNNIATVIKQVLHYAYLAKTIREPLHEHIAMRRRQEPEPDPFDLAEVDVLLSKFTEEEARDYYEFAFFSGLRPSEQIALRWTRADLRSGTVKVDIALTRGKEKGTKTSSMRIVELSGRALGVLERQRARTQLAGGHIFLDRTGEPFAGTDGPLNDWWKPAMKVSKLRYRDARQTRHTFATMCLMAGNRPAWAAGQLGHSPEMFFRVYSRWIKGADHGAERNALDAFISPQTGTKTGTEKPNST</sequence>
<keyword evidence="9" id="KW-1185">Reference proteome</keyword>
<dbReference type="Gene3D" id="1.10.443.10">
    <property type="entry name" value="Intergrase catalytic core"/>
    <property type="match status" value="1"/>
</dbReference>
<dbReference type="Proteomes" id="UP001184230">
    <property type="component" value="Unassembled WGS sequence"/>
</dbReference>
<dbReference type="InterPro" id="IPR011010">
    <property type="entry name" value="DNA_brk_join_enz"/>
</dbReference>
<dbReference type="InterPro" id="IPR002104">
    <property type="entry name" value="Integrase_catalytic"/>
</dbReference>
<dbReference type="InterPro" id="IPR050808">
    <property type="entry name" value="Phage_Integrase"/>
</dbReference>
<dbReference type="PROSITE" id="PS51900">
    <property type="entry name" value="CB"/>
    <property type="match status" value="1"/>
</dbReference>
<reference evidence="8 9" key="1">
    <citation type="submission" date="2023-07" db="EMBL/GenBank/DDBJ databases">
        <title>Sorghum-associated microbial communities from plants grown in Nebraska, USA.</title>
        <authorList>
            <person name="Schachtman D."/>
        </authorList>
    </citation>
    <scope>NUCLEOTIDE SEQUENCE [LARGE SCALE GENOMIC DNA]</scope>
    <source>
        <strain evidence="8 9">DS1781</strain>
    </source>
</reference>
<keyword evidence="4" id="KW-0233">DNA recombination</keyword>
<dbReference type="InterPro" id="IPR010998">
    <property type="entry name" value="Integrase_recombinase_N"/>
</dbReference>
<evidence type="ECO:0000259" key="7">
    <source>
        <dbReference type="PROSITE" id="PS51900"/>
    </source>
</evidence>
<evidence type="ECO:0000256" key="4">
    <source>
        <dbReference type="ARBA" id="ARBA00023172"/>
    </source>
</evidence>
<dbReference type="InterPro" id="IPR044068">
    <property type="entry name" value="CB"/>
</dbReference>
<dbReference type="PANTHER" id="PTHR30629:SF2">
    <property type="entry name" value="PROPHAGE INTEGRASE INTS-RELATED"/>
    <property type="match status" value="1"/>
</dbReference>
<gene>
    <name evidence="8" type="ORF">J2739_004625</name>
</gene>
<proteinExistence type="inferred from homology"/>
<dbReference type="InterPro" id="IPR022000">
    <property type="entry name" value="Min27-like_integrase_DNA_bind"/>
</dbReference>
<comment type="caution">
    <text evidence="8">The sequence shown here is derived from an EMBL/GenBank/DDBJ whole genome shotgun (WGS) entry which is preliminary data.</text>
</comment>
<dbReference type="PANTHER" id="PTHR30629">
    <property type="entry name" value="PROPHAGE INTEGRASE"/>
    <property type="match status" value="1"/>
</dbReference>
<dbReference type="Pfam" id="PF00589">
    <property type="entry name" value="Phage_integrase"/>
    <property type="match status" value="1"/>
</dbReference>
<comment type="similarity">
    <text evidence="1">Belongs to the 'phage' integrase family.</text>
</comment>
<accession>A0ABU1NK48</accession>
<dbReference type="PROSITE" id="PS51898">
    <property type="entry name" value="TYR_RECOMBINASE"/>
    <property type="match status" value="1"/>
</dbReference>
<dbReference type="SUPFAM" id="SSF56349">
    <property type="entry name" value="DNA breaking-rejoining enzymes"/>
    <property type="match status" value="1"/>
</dbReference>
<feature type="domain" description="Tyr recombinase" evidence="6">
    <location>
        <begin position="179"/>
        <end position="364"/>
    </location>
</feature>
<keyword evidence="2" id="KW-0229">DNA integration</keyword>
<organism evidence="8 9">
    <name type="scientific">Variovorax soli</name>
    <dbReference type="NCBI Taxonomy" id="376815"/>
    <lineage>
        <taxon>Bacteria</taxon>
        <taxon>Pseudomonadati</taxon>
        <taxon>Pseudomonadota</taxon>
        <taxon>Betaproteobacteria</taxon>
        <taxon>Burkholderiales</taxon>
        <taxon>Comamonadaceae</taxon>
        <taxon>Variovorax</taxon>
    </lineage>
</organism>
<dbReference type="RefSeq" id="WP_309905992.1">
    <property type="nucleotide sequence ID" value="NZ_JAVDRF010000012.1"/>
</dbReference>
<evidence type="ECO:0000256" key="2">
    <source>
        <dbReference type="ARBA" id="ARBA00022908"/>
    </source>
</evidence>
<dbReference type="InterPro" id="IPR013762">
    <property type="entry name" value="Integrase-like_cat_sf"/>
</dbReference>
<evidence type="ECO:0000313" key="9">
    <source>
        <dbReference type="Proteomes" id="UP001184230"/>
    </source>
</evidence>
<dbReference type="Pfam" id="PF12167">
    <property type="entry name" value="Arm-DNA-bind_2"/>
    <property type="match status" value="1"/>
</dbReference>
<dbReference type="EMBL" id="JAVDRF010000012">
    <property type="protein sequence ID" value="MDR6538832.1"/>
    <property type="molecule type" value="Genomic_DNA"/>
</dbReference>
<dbReference type="Gene3D" id="1.10.150.130">
    <property type="match status" value="1"/>
</dbReference>
<evidence type="ECO:0000259" key="6">
    <source>
        <dbReference type="PROSITE" id="PS51898"/>
    </source>
</evidence>
<evidence type="ECO:0000256" key="3">
    <source>
        <dbReference type="ARBA" id="ARBA00023125"/>
    </source>
</evidence>
<dbReference type="CDD" id="cd01189">
    <property type="entry name" value="INT_ICEBs1_C_like"/>
    <property type="match status" value="1"/>
</dbReference>
<name>A0ABU1NK48_9BURK</name>
<keyword evidence="3 5" id="KW-0238">DNA-binding</keyword>
<evidence type="ECO:0000256" key="1">
    <source>
        <dbReference type="ARBA" id="ARBA00008857"/>
    </source>
</evidence>
<protein>
    <submittedName>
        <fullName evidence="8">Integrase</fullName>
    </submittedName>
</protein>
<evidence type="ECO:0000256" key="5">
    <source>
        <dbReference type="PROSITE-ProRule" id="PRU01248"/>
    </source>
</evidence>
<evidence type="ECO:0000313" key="8">
    <source>
        <dbReference type="EMBL" id="MDR6538832.1"/>
    </source>
</evidence>